<organism evidence="1 2">
    <name type="scientific">Bugula neritina</name>
    <name type="common">Brown bryozoan</name>
    <name type="synonym">Sertularia neritina</name>
    <dbReference type="NCBI Taxonomy" id="10212"/>
    <lineage>
        <taxon>Eukaryota</taxon>
        <taxon>Metazoa</taxon>
        <taxon>Spiralia</taxon>
        <taxon>Lophotrochozoa</taxon>
        <taxon>Bryozoa</taxon>
        <taxon>Gymnolaemata</taxon>
        <taxon>Cheilostomatida</taxon>
        <taxon>Flustrina</taxon>
        <taxon>Buguloidea</taxon>
        <taxon>Bugulidae</taxon>
        <taxon>Bugula</taxon>
    </lineage>
</organism>
<reference evidence="1" key="1">
    <citation type="submission" date="2020-06" db="EMBL/GenBank/DDBJ databases">
        <title>Draft genome of Bugula neritina, a colonial animal packing powerful symbionts and potential medicines.</title>
        <authorList>
            <person name="Rayko M."/>
        </authorList>
    </citation>
    <scope>NUCLEOTIDE SEQUENCE [LARGE SCALE GENOMIC DNA]</scope>
    <source>
        <strain evidence="1">Kwan_BN1</strain>
    </source>
</reference>
<dbReference type="EMBL" id="VXIV02003003">
    <property type="protein sequence ID" value="KAF6021567.1"/>
    <property type="molecule type" value="Genomic_DNA"/>
</dbReference>
<dbReference type="AlphaFoldDB" id="A0A7J7J6M0"/>
<name>A0A7J7J6M0_BUGNE</name>
<gene>
    <name evidence="1" type="ORF">EB796_020125</name>
</gene>
<evidence type="ECO:0000313" key="1">
    <source>
        <dbReference type="EMBL" id="KAF6021567.1"/>
    </source>
</evidence>
<accession>A0A7J7J6M0</accession>
<dbReference type="Proteomes" id="UP000593567">
    <property type="component" value="Unassembled WGS sequence"/>
</dbReference>
<protein>
    <submittedName>
        <fullName evidence="1">Uncharacterized protein</fullName>
    </submittedName>
</protein>
<keyword evidence="2" id="KW-1185">Reference proteome</keyword>
<evidence type="ECO:0000313" key="2">
    <source>
        <dbReference type="Proteomes" id="UP000593567"/>
    </source>
</evidence>
<comment type="caution">
    <text evidence="1">The sequence shown here is derived from an EMBL/GenBank/DDBJ whole genome shotgun (WGS) entry which is preliminary data.</text>
</comment>
<proteinExistence type="predicted"/>
<sequence>MQSRPTGRPKDVYKQVHNLYKETSKTLASLRPGGLAVSHKDRADHNHAVWSLHSNFRKAQTALRKWAEKLSQDAKLAAASSNADETEAVVKHLEDIFGRRPTGTPIRKIMKDIREKYEEIKKKLHTSKPNGKDGKEQQQLFHAAYHMVSILEVME</sequence>